<dbReference type="InterPro" id="IPR044946">
    <property type="entry name" value="Restrct_endonuc_typeI_TRD_sf"/>
</dbReference>
<dbReference type="Gene3D" id="1.10.287.1120">
    <property type="entry name" value="Bipartite methylase S protein"/>
    <property type="match status" value="1"/>
</dbReference>
<sequence length="430" mass="49087">MVEPKLRFKEENGVQFPDWEEKTFNDIADYKKGPFGSALKKKIFVPKSNSTVKVYEQQNAISKDWRLERYFVTDEYFQANLKSFSVSGGDIIVSCAGTIGEVYELPNDAEKGIINQALMRVRIKKSVINSMVFKCVFDKMISSEGIKISNGSALKNIPPFADMKKQPVFLPSLPEQQKIASLFTELDNLIHSAENELDGYRELKQGMLQKMFPKKGETTPEIRFPEFTGDWEHRKFGEVLETVTDYVAAGSFADLAKNVEYKDYPDYAQLIRTMDLKNGFTSAQEVYVDKNAFDYLHRVNMDKECIILPNIGNCGEVYYVKPESLPYEHNVLGPNAIFVRSETCANNFLSILLQAKDFQTKLKLIVSPNGQTKFNKTELKGIDLILPGNVYEQEKIGQYFENLDSLIALQQKEIDGYKELKKGLLQQMFC</sequence>
<protein>
    <submittedName>
        <fullName evidence="6">Restriction endonuclease subunit S</fullName>
    </submittedName>
</protein>
<dbReference type="Gene3D" id="3.90.220.20">
    <property type="entry name" value="DNA methylase specificity domains"/>
    <property type="match status" value="2"/>
</dbReference>
<name>A0A3E3DU27_9FIRM</name>
<keyword evidence="6" id="KW-0378">Hydrolase</keyword>
<dbReference type="SUPFAM" id="SSF116734">
    <property type="entry name" value="DNA methylase specificity domain"/>
    <property type="match status" value="2"/>
</dbReference>
<keyword evidence="6" id="KW-0540">Nuclease</keyword>
<keyword evidence="3" id="KW-0238">DNA-binding</keyword>
<keyword evidence="2" id="KW-0680">Restriction system</keyword>
<dbReference type="InterPro" id="IPR052021">
    <property type="entry name" value="Type-I_RS_S_subunit"/>
</dbReference>
<evidence type="ECO:0000256" key="4">
    <source>
        <dbReference type="SAM" id="Coils"/>
    </source>
</evidence>
<dbReference type="PANTHER" id="PTHR30408:SF12">
    <property type="entry name" value="TYPE I RESTRICTION ENZYME MJAVIII SPECIFICITY SUBUNIT"/>
    <property type="match status" value="1"/>
</dbReference>
<evidence type="ECO:0000313" key="6">
    <source>
        <dbReference type="EMBL" id="RGD72752.1"/>
    </source>
</evidence>
<dbReference type="GO" id="GO:0009307">
    <property type="term" value="P:DNA restriction-modification system"/>
    <property type="evidence" value="ECO:0007669"/>
    <property type="project" value="UniProtKB-KW"/>
</dbReference>
<keyword evidence="4" id="KW-0175">Coiled coil</keyword>
<dbReference type="Pfam" id="PF01420">
    <property type="entry name" value="Methylase_S"/>
    <property type="match status" value="2"/>
</dbReference>
<dbReference type="AlphaFoldDB" id="A0A3E3DU27"/>
<proteinExistence type="inferred from homology"/>
<feature type="domain" description="Type I restriction modification DNA specificity" evidence="5">
    <location>
        <begin position="18"/>
        <end position="193"/>
    </location>
</feature>
<evidence type="ECO:0000259" key="5">
    <source>
        <dbReference type="Pfam" id="PF01420"/>
    </source>
</evidence>
<dbReference type="EMBL" id="QUSK01000046">
    <property type="protein sequence ID" value="RGD72752.1"/>
    <property type="molecule type" value="Genomic_DNA"/>
</dbReference>
<evidence type="ECO:0000256" key="2">
    <source>
        <dbReference type="ARBA" id="ARBA00022747"/>
    </source>
</evidence>
<gene>
    <name evidence="6" type="ORF">DXC78_12560</name>
</gene>
<evidence type="ECO:0000256" key="1">
    <source>
        <dbReference type="ARBA" id="ARBA00010923"/>
    </source>
</evidence>
<dbReference type="GO" id="GO:0004519">
    <property type="term" value="F:endonuclease activity"/>
    <property type="evidence" value="ECO:0007669"/>
    <property type="project" value="UniProtKB-KW"/>
</dbReference>
<feature type="domain" description="Type I restriction modification DNA specificity" evidence="5">
    <location>
        <begin position="230"/>
        <end position="414"/>
    </location>
</feature>
<comment type="similarity">
    <text evidence="1">Belongs to the type-I restriction system S methylase family.</text>
</comment>
<dbReference type="Proteomes" id="UP000260721">
    <property type="component" value="Unassembled WGS sequence"/>
</dbReference>
<feature type="coiled-coil region" evidence="4">
    <location>
        <begin position="183"/>
        <end position="210"/>
    </location>
</feature>
<dbReference type="PANTHER" id="PTHR30408">
    <property type="entry name" value="TYPE-1 RESTRICTION ENZYME ECOKI SPECIFICITY PROTEIN"/>
    <property type="match status" value="1"/>
</dbReference>
<accession>A0A3E3DU27</accession>
<reference evidence="6 7" key="1">
    <citation type="submission" date="2018-08" db="EMBL/GenBank/DDBJ databases">
        <title>A genome reference for cultivated species of the human gut microbiota.</title>
        <authorList>
            <person name="Zou Y."/>
            <person name="Xue W."/>
            <person name="Luo G."/>
        </authorList>
    </citation>
    <scope>NUCLEOTIDE SEQUENCE [LARGE SCALE GENOMIC DNA]</scope>
    <source>
        <strain evidence="6 7">TF08-11</strain>
    </source>
</reference>
<evidence type="ECO:0000256" key="3">
    <source>
        <dbReference type="ARBA" id="ARBA00023125"/>
    </source>
</evidence>
<dbReference type="RefSeq" id="WP_117447336.1">
    <property type="nucleotide sequence ID" value="NZ_QUSK01000046.1"/>
</dbReference>
<dbReference type="GO" id="GO:0003677">
    <property type="term" value="F:DNA binding"/>
    <property type="evidence" value="ECO:0007669"/>
    <property type="project" value="UniProtKB-KW"/>
</dbReference>
<comment type="caution">
    <text evidence="6">The sequence shown here is derived from an EMBL/GenBank/DDBJ whole genome shotgun (WGS) entry which is preliminary data.</text>
</comment>
<evidence type="ECO:0000313" key="7">
    <source>
        <dbReference type="Proteomes" id="UP000260721"/>
    </source>
</evidence>
<keyword evidence="6" id="KW-0255">Endonuclease</keyword>
<dbReference type="InterPro" id="IPR000055">
    <property type="entry name" value="Restrct_endonuc_typeI_TRD"/>
</dbReference>
<organism evidence="6 7">
    <name type="scientific">Faecalicoccus pleomorphus</name>
    <dbReference type="NCBI Taxonomy" id="1323"/>
    <lineage>
        <taxon>Bacteria</taxon>
        <taxon>Bacillati</taxon>
        <taxon>Bacillota</taxon>
        <taxon>Erysipelotrichia</taxon>
        <taxon>Erysipelotrichales</taxon>
        <taxon>Erysipelotrichaceae</taxon>
        <taxon>Faecalicoccus</taxon>
    </lineage>
</organism>